<keyword evidence="2" id="KW-0677">Repeat</keyword>
<sequence>MAPSFFQAKVCPEVIQLIFSFIHPSQALSYKRLCRCIHRYLSSKQFARLNLVNFLPLSIRSVDEPTDLDIEFWRWPEPYQSVYCKLRLNATHNLKISARSVQGVVPRALKFCATLTSLHLDRNCLQGTIPLELCNLSNLSFLNLSHNKLHGSIPSDIGNLRHLKMLALDDNNISGSIPTQLGQCTELWHLALNNNRLDGPIPPEIFALKKLINLGLNNNQLCGCIRGIGSLHRIQYIGLANNSLRGNLPWSELEALEHLSILYLNDNCLSGRMPREFPAWLRRLQSWSFAGNYLI</sequence>
<dbReference type="OrthoDB" id="676979at2759"/>
<evidence type="ECO:0000313" key="4">
    <source>
        <dbReference type="Proteomes" id="UP000193642"/>
    </source>
</evidence>
<organism evidence="3 4">
    <name type="scientific">Rhizoclosmatium globosum</name>
    <dbReference type="NCBI Taxonomy" id="329046"/>
    <lineage>
        <taxon>Eukaryota</taxon>
        <taxon>Fungi</taxon>
        <taxon>Fungi incertae sedis</taxon>
        <taxon>Chytridiomycota</taxon>
        <taxon>Chytridiomycota incertae sedis</taxon>
        <taxon>Chytridiomycetes</taxon>
        <taxon>Chytridiales</taxon>
        <taxon>Chytriomycetaceae</taxon>
        <taxon>Rhizoclosmatium</taxon>
    </lineage>
</organism>
<name>A0A1Y2C4B8_9FUNG</name>
<keyword evidence="4" id="KW-1185">Reference proteome</keyword>
<evidence type="ECO:0000313" key="3">
    <source>
        <dbReference type="EMBL" id="ORY41734.1"/>
    </source>
</evidence>
<dbReference type="AlphaFoldDB" id="A0A1Y2C4B8"/>
<dbReference type="Pfam" id="PF00560">
    <property type="entry name" value="LRR_1"/>
    <property type="match status" value="2"/>
</dbReference>
<dbReference type="Proteomes" id="UP000193642">
    <property type="component" value="Unassembled WGS sequence"/>
</dbReference>
<protein>
    <submittedName>
        <fullName evidence="3">L domain-like protein</fullName>
    </submittedName>
</protein>
<dbReference type="Gene3D" id="3.80.10.10">
    <property type="entry name" value="Ribonuclease Inhibitor"/>
    <property type="match status" value="1"/>
</dbReference>
<dbReference type="PANTHER" id="PTHR48064:SF6">
    <property type="entry name" value="RECEPTOR-LIKE PROTEIN KINASE 2"/>
    <property type="match status" value="1"/>
</dbReference>
<keyword evidence="1" id="KW-0433">Leucine-rich repeat</keyword>
<proteinExistence type="predicted"/>
<dbReference type="InterPro" id="IPR053038">
    <property type="entry name" value="RLP_Defense"/>
</dbReference>
<gene>
    <name evidence="3" type="ORF">BCR33DRAFT_739717</name>
</gene>
<dbReference type="FunFam" id="3.80.10.10:FF:000041">
    <property type="entry name" value="LRR receptor-like serine/threonine-protein kinase ERECTA"/>
    <property type="match status" value="2"/>
</dbReference>
<dbReference type="InterPro" id="IPR001611">
    <property type="entry name" value="Leu-rich_rpt"/>
</dbReference>
<dbReference type="InterPro" id="IPR032675">
    <property type="entry name" value="LRR_dom_sf"/>
</dbReference>
<evidence type="ECO:0000256" key="2">
    <source>
        <dbReference type="ARBA" id="ARBA00022737"/>
    </source>
</evidence>
<dbReference type="SUPFAM" id="SSF52058">
    <property type="entry name" value="L domain-like"/>
    <property type="match status" value="1"/>
</dbReference>
<reference evidence="3 4" key="1">
    <citation type="submission" date="2016-07" db="EMBL/GenBank/DDBJ databases">
        <title>Pervasive Adenine N6-methylation of Active Genes in Fungi.</title>
        <authorList>
            <consortium name="DOE Joint Genome Institute"/>
            <person name="Mondo S.J."/>
            <person name="Dannebaum R.O."/>
            <person name="Kuo R.C."/>
            <person name="Labutti K."/>
            <person name="Haridas S."/>
            <person name="Kuo A."/>
            <person name="Salamov A."/>
            <person name="Ahrendt S.R."/>
            <person name="Lipzen A."/>
            <person name="Sullivan W."/>
            <person name="Andreopoulos W.B."/>
            <person name="Clum A."/>
            <person name="Lindquist E."/>
            <person name="Daum C."/>
            <person name="Ramamoorthy G.K."/>
            <person name="Gryganskyi A."/>
            <person name="Culley D."/>
            <person name="Magnuson J.K."/>
            <person name="James T.Y."/>
            <person name="O'Malley M.A."/>
            <person name="Stajich J.E."/>
            <person name="Spatafora J.W."/>
            <person name="Visel A."/>
            <person name="Grigoriev I.V."/>
        </authorList>
    </citation>
    <scope>NUCLEOTIDE SEQUENCE [LARGE SCALE GENOMIC DNA]</scope>
    <source>
        <strain evidence="3 4">JEL800</strain>
    </source>
</reference>
<dbReference type="EMBL" id="MCGO01000031">
    <property type="protein sequence ID" value="ORY41734.1"/>
    <property type="molecule type" value="Genomic_DNA"/>
</dbReference>
<dbReference type="Pfam" id="PF13855">
    <property type="entry name" value="LRR_8"/>
    <property type="match status" value="1"/>
</dbReference>
<dbReference type="PANTHER" id="PTHR48064">
    <property type="entry name" value="OS01G0750400 PROTEIN"/>
    <property type="match status" value="1"/>
</dbReference>
<evidence type="ECO:0000256" key="1">
    <source>
        <dbReference type="ARBA" id="ARBA00022614"/>
    </source>
</evidence>
<accession>A0A1Y2C4B8</accession>
<comment type="caution">
    <text evidence="3">The sequence shown here is derived from an EMBL/GenBank/DDBJ whole genome shotgun (WGS) entry which is preliminary data.</text>
</comment>